<organism evidence="1 2">
    <name type="scientific">Cucurbita maxima</name>
    <name type="common">Pumpkin</name>
    <name type="synonym">Winter squash</name>
    <dbReference type="NCBI Taxonomy" id="3661"/>
    <lineage>
        <taxon>Eukaryota</taxon>
        <taxon>Viridiplantae</taxon>
        <taxon>Streptophyta</taxon>
        <taxon>Embryophyta</taxon>
        <taxon>Tracheophyta</taxon>
        <taxon>Spermatophyta</taxon>
        <taxon>Magnoliopsida</taxon>
        <taxon>eudicotyledons</taxon>
        <taxon>Gunneridae</taxon>
        <taxon>Pentapetalae</taxon>
        <taxon>rosids</taxon>
        <taxon>fabids</taxon>
        <taxon>Cucurbitales</taxon>
        <taxon>Cucurbitaceae</taxon>
        <taxon>Cucurbiteae</taxon>
        <taxon>Cucurbita</taxon>
    </lineage>
</organism>
<name>A0A6J1IAW5_CUCMA</name>
<dbReference type="Proteomes" id="UP000504608">
    <property type="component" value="Unplaced"/>
</dbReference>
<sequence>MGIVGGKRDIRESSLRVDQGVKTFTWSCSCYGVLLAIDLQARVCHIGYFQEASEMAEQIVLLHKEVQDHLEKSNFKYKEAAQRSINERKLSRKAILLYSLSTKVETSIGFLF</sequence>
<reference evidence="2" key="1">
    <citation type="submission" date="2025-08" db="UniProtKB">
        <authorList>
            <consortium name="RefSeq"/>
        </authorList>
    </citation>
    <scope>IDENTIFICATION</scope>
    <source>
        <tissue evidence="2">Young leaves</tissue>
    </source>
</reference>
<dbReference type="AlphaFoldDB" id="A0A6J1IAW5"/>
<dbReference type="GeneID" id="111470820"/>
<gene>
    <name evidence="2" type="primary">LOC111470820</name>
</gene>
<protein>
    <submittedName>
        <fullName evidence="2">Uncharacterized protein LOC111470820</fullName>
    </submittedName>
</protein>
<proteinExistence type="predicted"/>
<evidence type="ECO:0000313" key="2">
    <source>
        <dbReference type="RefSeq" id="XP_022972229.1"/>
    </source>
</evidence>
<keyword evidence="1" id="KW-1185">Reference proteome</keyword>
<dbReference type="KEGG" id="cmax:111470820"/>
<dbReference type="RefSeq" id="XP_022972229.1">
    <property type="nucleotide sequence ID" value="XM_023116461.1"/>
</dbReference>
<evidence type="ECO:0000313" key="1">
    <source>
        <dbReference type="Proteomes" id="UP000504608"/>
    </source>
</evidence>
<accession>A0A6J1IAW5</accession>